<dbReference type="Gene3D" id="1.10.20.10">
    <property type="entry name" value="Histone, subunit A"/>
    <property type="match status" value="1"/>
</dbReference>
<dbReference type="SUPFAM" id="SSF47113">
    <property type="entry name" value="Histone-fold"/>
    <property type="match status" value="1"/>
</dbReference>
<evidence type="ECO:0000256" key="3">
    <source>
        <dbReference type="ARBA" id="ARBA00022454"/>
    </source>
</evidence>
<evidence type="ECO:0000313" key="7">
    <source>
        <dbReference type="EMBL" id="KAK4073102.1"/>
    </source>
</evidence>
<dbReference type="GO" id="GO:0030527">
    <property type="term" value="F:structural constituent of chromatin"/>
    <property type="evidence" value="ECO:0007669"/>
    <property type="project" value="InterPro"/>
</dbReference>
<protein>
    <recommendedName>
        <fullName evidence="6">Core Histone H2A/H2B/H3 domain-containing protein</fullName>
    </recommendedName>
</protein>
<accession>A0AAE1ICZ7</accession>
<organism evidence="7 8">
    <name type="scientific">Trichoderma aggressivum f. europaeum</name>
    <dbReference type="NCBI Taxonomy" id="173218"/>
    <lineage>
        <taxon>Eukaryota</taxon>
        <taxon>Fungi</taxon>
        <taxon>Dikarya</taxon>
        <taxon>Ascomycota</taxon>
        <taxon>Pezizomycotina</taxon>
        <taxon>Sordariomycetes</taxon>
        <taxon>Hypocreomycetidae</taxon>
        <taxon>Hypocreales</taxon>
        <taxon>Hypocreaceae</taxon>
        <taxon>Trichoderma</taxon>
    </lineage>
</organism>
<dbReference type="EMBL" id="JAWRVG010000019">
    <property type="protein sequence ID" value="KAK4073102.1"/>
    <property type="molecule type" value="Genomic_DNA"/>
</dbReference>
<dbReference type="GO" id="GO:0003677">
    <property type="term" value="F:DNA binding"/>
    <property type="evidence" value="ECO:0007669"/>
    <property type="project" value="InterPro"/>
</dbReference>
<dbReference type="PANTHER" id="PTHR11426">
    <property type="entry name" value="HISTONE H3"/>
    <property type="match status" value="1"/>
</dbReference>
<dbReference type="InterPro" id="IPR009072">
    <property type="entry name" value="Histone-fold"/>
</dbReference>
<comment type="similarity">
    <text evidence="2">Belongs to the histone H3 family.</text>
</comment>
<dbReference type="GeneID" id="87919795"/>
<evidence type="ECO:0000256" key="1">
    <source>
        <dbReference type="ARBA" id="ARBA00004286"/>
    </source>
</evidence>
<dbReference type="Pfam" id="PF00125">
    <property type="entry name" value="Histone"/>
    <property type="match status" value="1"/>
</dbReference>
<evidence type="ECO:0000313" key="8">
    <source>
        <dbReference type="Proteomes" id="UP001273209"/>
    </source>
</evidence>
<name>A0AAE1ICZ7_9HYPO</name>
<keyword evidence="4" id="KW-0238">DNA-binding</keyword>
<evidence type="ECO:0000256" key="5">
    <source>
        <dbReference type="SAM" id="MobiDB-lite"/>
    </source>
</evidence>
<dbReference type="AlphaFoldDB" id="A0AAE1ICZ7"/>
<feature type="domain" description="Core Histone H2A/H2B/H3" evidence="6">
    <location>
        <begin position="66"/>
        <end position="145"/>
    </location>
</feature>
<comment type="subcellular location">
    <subcellularLocation>
        <location evidence="1">Chromosome</location>
    </subcellularLocation>
</comment>
<dbReference type="GO" id="GO:0046982">
    <property type="term" value="F:protein heterodimerization activity"/>
    <property type="evidence" value="ECO:0007669"/>
    <property type="project" value="InterPro"/>
</dbReference>
<evidence type="ECO:0000256" key="2">
    <source>
        <dbReference type="ARBA" id="ARBA00010343"/>
    </source>
</evidence>
<keyword evidence="3" id="KW-0158">Chromosome</keyword>
<reference evidence="7" key="1">
    <citation type="submission" date="2023-11" db="EMBL/GenBank/DDBJ databases">
        <title>The genome sequences of three competitors of mushroom-forming fungi.</title>
        <authorList>
            <person name="Beijen E."/>
            <person name="Ohm R.A."/>
        </authorList>
    </citation>
    <scope>NUCLEOTIDE SEQUENCE</scope>
    <source>
        <strain evidence="7">CBS 100526</strain>
    </source>
</reference>
<dbReference type="InterPro" id="IPR000164">
    <property type="entry name" value="Histone_H3/CENP-A"/>
</dbReference>
<evidence type="ECO:0000256" key="4">
    <source>
        <dbReference type="ARBA" id="ARBA00023269"/>
    </source>
</evidence>
<dbReference type="InterPro" id="IPR007125">
    <property type="entry name" value="H2A/H2B/H3"/>
</dbReference>
<keyword evidence="8" id="KW-1185">Reference proteome</keyword>
<dbReference type="SMART" id="SM00428">
    <property type="entry name" value="H3"/>
    <property type="match status" value="1"/>
</dbReference>
<proteinExistence type="inferred from homology"/>
<dbReference type="Proteomes" id="UP001273209">
    <property type="component" value="Unassembled WGS sequence"/>
</dbReference>
<gene>
    <name evidence="7" type="ORF">Triagg1_5382</name>
</gene>
<evidence type="ECO:0000259" key="6">
    <source>
        <dbReference type="Pfam" id="PF00125"/>
    </source>
</evidence>
<feature type="region of interest" description="Disordered" evidence="5">
    <location>
        <begin position="1"/>
        <end position="21"/>
    </location>
</feature>
<dbReference type="GO" id="GO:0000786">
    <property type="term" value="C:nucleosome"/>
    <property type="evidence" value="ECO:0007669"/>
    <property type="project" value="UniProtKB-KW"/>
</dbReference>
<sequence>MDRIKKAAPASTSVNSQGKVAMVEQEGDEDFRKRLAAKATRKTILRKIARRRSTFRRSPKRRWEPGKVEHRQVNKPQRITKLVIHKTPFIGLCRSIVSEIGCRLGFDSVAMDALQVACEAFLVDYFAVLNLTALHANRVKIIADDAAYLVPSIKMA</sequence>
<keyword evidence="4" id="KW-0544">Nucleosome core</keyword>
<dbReference type="RefSeq" id="XP_062755503.1">
    <property type="nucleotide sequence ID" value="XM_062899890.1"/>
</dbReference>
<comment type="caution">
    <text evidence="7">The sequence shown here is derived from an EMBL/GenBank/DDBJ whole genome shotgun (WGS) entry which is preliminary data.</text>
</comment>